<organism evidence="7 9">
    <name type="scientific">Pichia kudriavzevii</name>
    <name type="common">Yeast</name>
    <name type="synonym">Issatchenkia orientalis</name>
    <dbReference type="NCBI Taxonomy" id="4909"/>
    <lineage>
        <taxon>Eukaryota</taxon>
        <taxon>Fungi</taxon>
        <taxon>Dikarya</taxon>
        <taxon>Ascomycota</taxon>
        <taxon>Saccharomycotina</taxon>
        <taxon>Pichiomycetes</taxon>
        <taxon>Pichiales</taxon>
        <taxon>Pichiaceae</taxon>
        <taxon>Pichia</taxon>
    </lineage>
</organism>
<reference evidence="8 10" key="3">
    <citation type="submission" date="2017-05" db="EMBL/GenBank/DDBJ databases">
        <title>The Genome Sequence of Candida krusei Ckrusei653.</title>
        <authorList>
            <person name="Cuomo C."/>
            <person name="Forche A."/>
            <person name="Young S."/>
            <person name="Abouelleil A."/>
            <person name="Cao P."/>
            <person name="Chapman S."/>
            <person name="Cusick C."/>
            <person name="Shea T."/>
            <person name="Nusbaum C."/>
            <person name="Birren B."/>
        </authorList>
    </citation>
    <scope>NUCLEOTIDE SEQUENCE [LARGE SCALE GENOMIC DNA]</scope>
    <source>
        <strain evidence="8 10">Ckrusei653</strain>
    </source>
</reference>
<accession>A0A099P9E4</accession>
<dbReference type="GO" id="GO:0016279">
    <property type="term" value="F:protein-lysine N-methyltransferase activity"/>
    <property type="evidence" value="ECO:0007669"/>
    <property type="project" value="UniProtKB-UniRule"/>
</dbReference>
<dbReference type="Proteomes" id="UP000029867">
    <property type="component" value="Unassembled WGS sequence"/>
</dbReference>
<keyword evidence="2 5" id="KW-0489">Methyltransferase</keyword>
<dbReference type="InterPro" id="IPR026635">
    <property type="entry name" value="Efm4/METTL10"/>
</dbReference>
<dbReference type="Gene3D" id="3.40.50.150">
    <property type="entry name" value="Vaccinia Virus protein VP39"/>
    <property type="match status" value="1"/>
</dbReference>
<dbReference type="AlphaFoldDB" id="A0A099P9E4"/>
<reference evidence="7" key="2">
    <citation type="submission" date="2014-08" db="EMBL/GenBank/DDBJ databases">
        <title>Exploiting Issatchenkia orientalis SD108 for Succinic Acid Production.</title>
        <authorList>
            <person name="Xiao H."/>
            <person name="Shao Z."/>
            <person name="Jiang Y."/>
            <person name="Dole S."/>
            <person name="Zhao H."/>
        </authorList>
    </citation>
    <scope>NUCLEOTIDE SEQUENCE [LARGE SCALE GENOMIC DNA]</scope>
    <source>
        <strain evidence="7">SD108</strain>
    </source>
</reference>
<dbReference type="Pfam" id="PF13847">
    <property type="entry name" value="Methyltransf_31"/>
    <property type="match status" value="1"/>
</dbReference>
<dbReference type="EMBL" id="JQFK01000001">
    <property type="protein sequence ID" value="KGK40839.1"/>
    <property type="molecule type" value="Genomic_DNA"/>
</dbReference>
<dbReference type="SUPFAM" id="SSF53335">
    <property type="entry name" value="S-adenosyl-L-methionine-dependent methyltransferases"/>
    <property type="match status" value="1"/>
</dbReference>
<dbReference type="InterPro" id="IPR025714">
    <property type="entry name" value="Methyltranfer_dom"/>
</dbReference>
<evidence type="ECO:0000259" key="6">
    <source>
        <dbReference type="Pfam" id="PF13847"/>
    </source>
</evidence>
<evidence type="ECO:0000256" key="5">
    <source>
        <dbReference type="HAMAP-Rule" id="MF_03188"/>
    </source>
</evidence>
<evidence type="ECO:0000313" key="7">
    <source>
        <dbReference type="EMBL" id="KGK40839.1"/>
    </source>
</evidence>
<evidence type="ECO:0000256" key="1">
    <source>
        <dbReference type="ARBA" id="ARBA00022490"/>
    </source>
</evidence>
<dbReference type="InterPro" id="IPR029063">
    <property type="entry name" value="SAM-dependent_MTases_sf"/>
</dbReference>
<comment type="similarity">
    <text evidence="5">Belongs to the class I-like SAM-binding methyltransferase superfamily. EFM4 family.</text>
</comment>
<name>A0A099P9E4_PICKU</name>
<dbReference type="GO" id="GO:0006417">
    <property type="term" value="P:regulation of translation"/>
    <property type="evidence" value="ECO:0007669"/>
    <property type="project" value="EnsemblFungi"/>
</dbReference>
<dbReference type="EMBL" id="NHMM01000009">
    <property type="protein sequence ID" value="OUT20065.1"/>
    <property type="molecule type" value="Genomic_DNA"/>
</dbReference>
<comment type="subcellular location">
    <subcellularLocation>
        <location evidence="5">Cytoplasm</location>
    </subcellularLocation>
</comment>
<keyword evidence="5" id="KW-0813">Transport</keyword>
<comment type="caution">
    <text evidence="7">The sequence shown here is derived from an EMBL/GenBank/DDBJ whole genome shotgun (WGS) entry which is preliminary data.</text>
</comment>
<feature type="domain" description="Methyltransferase" evidence="6">
    <location>
        <begin position="67"/>
        <end position="202"/>
    </location>
</feature>
<dbReference type="HOGENOM" id="CLU_044783_1_0_1"/>
<dbReference type="GO" id="GO:0016192">
    <property type="term" value="P:vesicle-mediated transport"/>
    <property type="evidence" value="ECO:0007669"/>
    <property type="project" value="UniProtKB-UniRule"/>
</dbReference>
<dbReference type="PANTHER" id="PTHR12843">
    <property type="entry name" value="PROTEIN-LYSINE N-METHYLTRANSFERASE METTL10"/>
    <property type="match status" value="1"/>
</dbReference>
<sequence length="233" mass="27011">MSDSERSVDFKTSKLGTKEYWDNFYKLEHDNFVENPEDIGECWFDESNAEEKMVDYFFDNLTQHFPNPHVCDLGTGNGHLLFHLYEEGLRGELIGVDYSETSLEFASHIAKNKDYNVRFERSDILDSKDSFLRSNIEKFDIILDKGTLDAIALSDTLYEGDLTGHQIYPMRIVELLKQNGVLLITSCNFTEEELTHHFTKDHLFREFGKVDYPKLEFGGRKGSTICTMAFQKL</sequence>
<dbReference type="Proteomes" id="UP000195871">
    <property type="component" value="Unassembled WGS sequence"/>
</dbReference>
<dbReference type="GO" id="GO:0032259">
    <property type="term" value="P:methylation"/>
    <property type="evidence" value="ECO:0007669"/>
    <property type="project" value="UniProtKB-KW"/>
</dbReference>
<protein>
    <recommendedName>
        <fullName evidence="5">Protein-lysine N-methyltransferase EFM4</fullName>
        <ecNumber evidence="5">2.1.1.-</ecNumber>
    </recommendedName>
    <alternativeName>
        <fullName evidence="5">Elongation factor methyltransferase 4</fullName>
    </alternativeName>
</protein>
<dbReference type="VEuPathDB" id="FungiDB:C5L36_0A11490"/>
<dbReference type="PANTHER" id="PTHR12843:SF5">
    <property type="entry name" value="EEF1A LYSINE METHYLTRANSFERASE 2"/>
    <property type="match status" value="1"/>
</dbReference>
<evidence type="ECO:0000256" key="4">
    <source>
        <dbReference type="ARBA" id="ARBA00022691"/>
    </source>
</evidence>
<keyword evidence="4 5" id="KW-0949">S-adenosyl-L-methionine</keyword>
<evidence type="ECO:0000256" key="3">
    <source>
        <dbReference type="ARBA" id="ARBA00022679"/>
    </source>
</evidence>
<reference evidence="9" key="1">
    <citation type="journal article" date="2014" name="Microb. Cell Fact.">
        <title>Exploiting Issatchenkia orientalis SD108 for succinic acid production.</title>
        <authorList>
            <person name="Xiao H."/>
            <person name="Shao Z."/>
            <person name="Jiang Y."/>
            <person name="Dole S."/>
            <person name="Zhao H."/>
        </authorList>
    </citation>
    <scope>NUCLEOTIDE SEQUENCE [LARGE SCALE GENOMIC DNA]</scope>
    <source>
        <strain evidence="9">SD108</strain>
    </source>
</reference>
<dbReference type="CDD" id="cd02440">
    <property type="entry name" value="AdoMet_MTases"/>
    <property type="match status" value="1"/>
</dbReference>
<keyword evidence="3 5" id="KW-0808">Transferase</keyword>
<dbReference type="eggNOG" id="KOG1271">
    <property type="taxonomic scope" value="Eukaryota"/>
</dbReference>
<evidence type="ECO:0000313" key="10">
    <source>
        <dbReference type="Proteomes" id="UP000195871"/>
    </source>
</evidence>
<dbReference type="HAMAP" id="MF_03188">
    <property type="entry name" value="Methyltr_EFM4"/>
    <property type="match status" value="1"/>
</dbReference>
<comment type="function">
    <text evidence="5">S-adenosyl-L-methionine-dependent protein-lysine N-methyltransferase that mono- and dimethylates elongation factor 1-alpha at 'Lys-316'. May play a role in intracellular transport.</text>
</comment>
<dbReference type="GO" id="GO:0005737">
    <property type="term" value="C:cytoplasm"/>
    <property type="evidence" value="ECO:0007669"/>
    <property type="project" value="UniProtKB-SubCell"/>
</dbReference>
<evidence type="ECO:0000256" key="2">
    <source>
        <dbReference type="ARBA" id="ARBA00022603"/>
    </source>
</evidence>
<gene>
    <name evidence="5" type="primary">EFM4</name>
    <name evidence="8" type="ORF">CAS74_004801</name>
    <name evidence="7" type="ORF">JL09_g128</name>
</gene>
<proteinExistence type="inferred from homology"/>
<keyword evidence="1 5" id="KW-0963">Cytoplasm</keyword>
<dbReference type="EC" id="2.1.1.-" evidence="5"/>
<evidence type="ECO:0000313" key="8">
    <source>
        <dbReference type="EMBL" id="OUT20065.1"/>
    </source>
</evidence>
<evidence type="ECO:0000313" key="9">
    <source>
        <dbReference type="Proteomes" id="UP000029867"/>
    </source>
</evidence>